<evidence type="ECO:0000313" key="1">
    <source>
        <dbReference type="EMBL" id="MDZ5758728.1"/>
    </source>
</evidence>
<dbReference type="RefSeq" id="WP_322808894.1">
    <property type="nucleotide sequence ID" value="NZ_JAVBVO010000003.1"/>
</dbReference>
<dbReference type="Proteomes" id="UP001290462">
    <property type="component" value="Unassembled WGS sequence"/>
</dbReference>
<sequence length="74" mass="8620">MKYYATVSRQQGDEPDEETRSLIDFIIGKDGNFKKIAPRNKHEAAVSAKWAIEVVNKFYPAVFLIRIDWEEESE</sequence>
<evidence type="ECO:0000313" key="2">
    <source>
        <dbReference type="Proteomes" id="UP001290462"/>
    </source>
</evidence>
<comment type="caution">
    <text evidence="1">The sequence shown here is derived from an EMBL/GenBank/DDBJ whole genome shotgun (WGS) entry which is preliminary data.</text>
</comment>
<accession>A0AAW9K8X2</accession>
<gene>
    <name evidence="1" type="ORF">RAK27_08690</name>
</gene>
<reference evidence="1" key="1">
    <citation type="submission" date="2023-08" db="EMBL/GenBank/DDBJ databases">
        <title>Genomic characterization of piscicolin 126 produced by Carnobacterium maltaromaticum CM22 strain isolated from salmon (Salmo salar).</title>
        <authorList>
            <person name="Gonzalez-Gragera E."/>
            <person name="Garcia-Lopez J.D."/>
            <person name="Teso-Perez C."/>
            <person name="Gimenez-Hernandez I."/>
            <person name="Peralta-Sanchez J.M."/>
            <person name="Valdivia E."/>
            <person name="Montalban-Lopez M."/>
            <person name="Martin-Platero A.M."/>
            <person name="Banos A."/>
            <person name="Martinez-Bueno M."/>
        </authorList>
    </citation>
    <scope>NUCLEOTIDE SEQUENCE</scope>
    <source>
        <strain evidence="1">CM22</strain>
    </source>
</reference>
<protein>
    <submittedName>
        <fullName evidence="1">Uncharacterized protein</fullName>
    </submittedName>
</protein>
<proteinExistence type="predicted"/>
<dbReference type="EMBL" id="JAVBVO010000003">
    <property type="protein sequence ID" value="MDZ5758728.1"/>
    <property type="molecule type" value="Genomic_DNA"/>
</dbReference>
<dbReference type="AlphaFoldDB" id="A0AAW9K8X2"/>
<name>A0AAW9K8X2_CARML</name>
<organism evidence="1 2">
    <name type="scientific">Carnobacterium maltaromaticum</name>
    <name type="common">Carnobacterium piscicola</name>
    <dbReference type="NCBI Taxonomy" id="2751"/>
    <lineage>
        <taxon>Bacteria</taxon>
        <taxon>Bacillati</taxon>
        <taxon>Bacillota</taxon>
        <taxon>Bacilli</taxon>
        <taxon>Lactobacillales</taxon>
        <taxon>Carnobacteriaceae</taxon>
        <taxon>Carnobacterium</taxon>
    </lineage>
</organism>